<sequence>MALTNSIFASTTVSITELRRNPGAVIEEAGGMPVAILNHNRPAAYLVPAEAFEAILEKLEDLDLAELVRQRRGGKTVKVSLDDL</sequence>
<dbReference type="EMBL" id="WWCU01000012">
    <property type="protein sequence ID" value="MYN08273.1"/>
    <property type="molecule type" value="Genomic_DNA"/>
</dbReference>
<reference evidence="3 4" key="1">
    <citation type="submission" date="2019-12" db="EMBL/GenBank/DDBJ databases">
        <title>Novel species isolated from a subtropical stream in China.</title>
        <authorList>
            <person name="Lu H."/>
        </authorList>
    </citation>
    <scope>NUCLEOTIDE SEQUENCE [LARGE SCALE GENOMIC DNA]</scope>
    <source>
        <strain evidence="3 4">FT127W</strain>
    </source>
</reference>
<dbReference type="PANTHER" id="PTHR33713">
    <property type="entry name" value="ANTITOXIN YAFN-RELATED"/>
    <property type="match status" value="1"/>
</dbReference>
<dbReference type="InterPro" id="IPR036165">
    <property type="entry name" value="YefM-like_sf"/>
</dbReference>
<dbReference type="Gene3D" id="3.40.1620.10">
    <property type="entry name" value="YefM-like domain"/>
    <property type="match status" value="1"/>
</dbReference>
<evidence type="ECO:0000256" key="1">
    <source>
        <dbReference type="ARBA" id="ARBA00009981"/>
    </source>
</evidence>
<protein>
    <recommendedName>
        <fullName evidence="2">Antitoxin</fullName>
    </recommendedName>
</protein>
<evidence type="ECO:0000313" key="3">
    <source>
        <dbReference type="EMBL" id="MYN08273.1"/>
    </source>
</evidence>
<evidence type="ECO:0000256" key="2">
    <source>
        <dbReference type="RuleBase" id="RU362080"/>
    </source>
</evidence>
<accession>A0A7X4HCI1</accession>
<dbReference type="AlphaFoldDB" id="A0A7X4HCI1"/>
<dbReference type="Pfam" id="PF02604">
    <property type="entry name" value="PhdYeFM_antitox"/>
    <property type="match status" value="1"/>
</dbReference>
<dbReference type="NCBIfam" id="TIGR01552">
    <property type="entry name" value="phd_fam"/>
    <property type="match status" value="1"/>
</dbReference>
<comment type="similarity">
    <text evidence="1 2">Belongs to the phD/YefM antitoxin family.</text>
</comment>
<evidence type="ECO:0000313" key="4">
    <source>
        <dbReference type="Proteomes" id="UP000450676"/>
    </source>
</evidence>
<dbReference type="PANTHER" id="PTHR33713:SF10">
    <property type="entry name" value="ANTITOXIN YAFN"/>
    <property type="match status" value="1"/>
</dbReference>
<keyword evidence="4" id="KW-1185">Reference proteome</keyword>
<name>A0A7X4HCI1_9BURK</name>
<dbReference type="RefSeq" id="WP_161072596.1">
    <property type="nucleotide sequence ID" value="NZ_CP086370.1"/>
</dbReference>
<dbReference type="InterPro" id="IPR006442">
    <property type="entry name" value="Antitoxin_Phd/YefM"/>
</dbReference>
<comment type="function">
    <text evidence="2">Antitoxin component of a type II toxin-antitoxin (TA) system.</text>
</comment>
<dbReference type="SUPFAM" id="SSF143120">
    <property type="entry name" value="YefM-like"/>
    <property type="match status" value="1"/>
</dbReference>
<proteinExistence type="inferred from homology"/>
<comment type="caution">
    <text evidence="3">The sequence shown here is derived from an EMBL/GenBank/DDBJ whole genome shotgun (WGS) entry which is preliminary data.</text>
</comment>
<organism evidence="3 4">
    <name type="scientific">Pseudoduganella aquatica</name>
    <dbReference type="NCBI Taxonomy" id="2660641"/>
    <lineage>
        <taxon>Bacteria</taxon>
        <taxon>Pseudomonadati</taxon>
        <taxon>Pseudomonadota</taxon>
        <taxon>Betaproteobacteria</taxon>
        <taxon>Burkholderiales</taxon>
        <taxon>Oxalobacteraceae</taxon>
        <taxon>Telluria group</taxon>
        <taxon>Pseudoduganella</taxon>
    </lineage>
</organism>
<dbReference type="InterPro" id="IPR051405">
    <property type="entry name" value="phD/YefM_antitoxin"/>
</dbReference>
<gene>
    <name evidence="3" type="ORF">GTP77_13110</name>
</gene>
<dbReference type="Proteomes" id="UP000450676">
    <property type="component" value="Unassembled WGS sequence"/>
</dbReference>